<dbReference type="SUPFAM" id="SSF52833">
    <property type="entry name" value="Thioredoxin-like"/>
    <property type="match status" value="1"/>
</dbReference>
<feature type="domain" description="Thioredoxin" evidence="2">
    <location>
        <begin position="27"/>
        <end position="179"/>
    </location>
</feature>
<dbReference type="InterPro" id="IPR036249">
    <property type="entry name" value="Thioredoxin-like_sf"/>
</dbReference>
<sequence length="266" mass="29009">MNNDGYRFKTVTMDILINDMRFNKGTPAAGDSLPEFNLTSTSGERITWQNFGGRPVLLTVGSTSCPLTAASIPALKRLREEFGSEIEFVMVNVREAHPAENLGQPETFEQKLEHARALKEQYEIPWTVVTDDLDGSFHRSLDTKPNSAYIVDRDGVIAFRSLFASDERSLHEALTAVVTGKDPSKTESQAMFAPMARSFGYIQEVLGRAGPQAKRDMWRAAPPVVIAGLVASLFSSLAPEKRGAPAMALLAAMLVGGLSGIFFLLA</sequence>
<accession>A0A7D9D176</accession>
<name>A0A7D9D176_9GAMM</name>
<organism evidence="3">
    <name type="scientific">uncultured Woeseiaceae bacterium</name>
    <dbReference type="NCBI Taxonomy" id="1983305"/>
    <lineage>
        <taxon>Bacteria</taxon>
        <taxon>Pseudomonadati</taxon>
        <taxon>Pseudomonadota</taxon>
        <taxon>Gammaproteobacteria</taxon>
        <taxon>Woeseiales</taxon>
        <taxon>Woeseiaceae</taxon>
        <taxon>environmental samples</taxon>
    </lineage>
</organism>
<evidence type="ECO:0000313" key="3">
    <source>
        <dbReference type="EMBL" id="VUX55278.1"/>
    </source>
</evidence>
<dbReference type="AlphaFoldDB" id="A0A7D9D176"/>
<feature type="transmembrane region" description="Helical" evidence="1">
    <location>
        <begin position="220"/>
        <end position="238"/>
    </location>
</feature>
<dbReference type="CDD" id="cd02966">
    <property type="entry name" value="TlpA_like_family"/>
    <property type="match status" value="1"/>
</dbReference>
<gene>
    <name evidence="3" type="ORF">JTBM06_V1_10001</name>
</gene>
<dbReference type="Gene3D" id="3.40.30.10">
    <property type="entry name" value="Glutaredoxin"/>
    <property type="match status" value="1"/>
</dbReference>
<proteinExistence type="predicted"/>
<dbReference type="InterPro" id="IPR013740">
    <property type="entry name" value="Redoxin"/>
</dbReference>
<feature type="transmembrane region" description="Helical" evidence="1">
    <location>
        <begin position="244"/>
        <end position="265"/>
    </location>
</feature>
<keyword evidence="1" id="KW-0472">Membrane</keyword>
<dbReference type="InterPro" id="IPR000643">
    <property type="entry name" value="Iodothyronine_deiodinase"/>
</dbReference>
<dbReference type="EMBL" id="LR633967">
    <property type="protein sequence ID" value="VUX55278.1"/>
    <property type="molecule type" value="Genomic_DNA"/>
</dbReference>
<dbReference type="GO" id="GO:0004800">
    <property type="term" value="F:thyroxine 5'-deiodinase activity"/>
    <property type="evidence" value="ECO:0007669"/>
    <property type="project" value="InterPro"/>
</dbReference>
<evidence type="ECO:0000256" key="1">
    <source>
        <dbReference type="SAM" id="Phobius"/>
    </source>
</evidence>
<dbReference type="PANTHER" id="PTHR11781">
    <property type="entry name" value="IODOTHYRONINE DEIODINASE"/>
    <property type="match status" value="1"/>
</dbReference>
<keyword evidence="1" id="KW-1133">Transmembrane helix</keyword>
<reference evidence="3" key="1">
    <citation type="submission" date="2019-07" db="EMBL/GenBank/DDBJ databases">
        <authorList>
            <person name="Weber M."/>
            <person name="Kostadinov I."/>
            <person name="Kostadinov D I."/>
        </authorList>
    </citation>
    <scope>NUCLEOTIDE SEQUENCE</scope>
    <source>
        <strain evidence="3">Gfbio:sag-sample-m06:053724c1-46a9-4a36-b237-ea2bf867836b</strain>
    </source>
</reference>
<dbReference type="PROSITE" id="PS51352">
    <property type="entry name" value="THIOREDOXIN_2"/>
    <property type="match status" value="1"/>
</dbReference>
<dbReference type="InterPro" id="IPR013766">
    <property type="entry name" value="Thioredoxin_domain"/>
</dbReference>
<dbReference type="PANTHER" id="PTHR11781:SF22">
    <property type="entry name" value="TYPE I IODOTHYRONINE DEIODINASE"/>
    <property type="match status" value="1"/>
</dbReference>
<keyword evidence="1" id="KW-0812">Transmembrane</keyword>
<dbReference type="Pfam" id="PF08534">
    <property type="entry name" value="Redoxin"/>
    <property type="match status" value="1"/>
</dbReference>
<protein>
    <submittedName>
        <fullName evidence="3">Alkyl hydroperoxide reductase</fullName>
    </submittedName>
</protein>
<evidence type="ECO:0000259" key="2">
    <source>
        <dbReference type="PROSITE" id="PS51352"/>
    </source>
</evidence>